<name>A0A164F3Q5_9CRUS</name>
<feature type="non-terminal residue" evidence="1">
    <location>
        <position position="215"/>
    </location>
</feature>
<protein>
    <submittedName>
        <fullName evidence="1">Uncharacterized protein</fullName>
    </submittedName>
</protein>
<reference evidence="1 2" key="1">
    <citation type="submission" date="2016-03" db="EMBL/GenBank/DDBJ databases">
        <title>EvidentialGene: Evidence-directed Construction of Genes on Genomes.</title>
        <authorList>
            <person name="Gilbert D.G."/>
            <person name="Choi J.-H."/>
            <person name="Mockaitis K."/>
            <person name="Colbourne J."/>
            <person name="Pfrender M."/>
        </authorList>
    </citation>
    <scope>NUCLEOTIDE SEQUENCE [LARGE SCALE GENOMIC DNA]</scope>
    <source>
        <strain evidence="1 2">Xinb3</strain>
        <tissue evidence="1">Complete organism</tissue>
    </source>
</reference>
<comment type="caution">
    <text evidence="1">The sequence shown here is derived from an EMBL/GenBank/DDBJ whole genome shotgun (WGS) entry which is preliminary data.</text>
</comment>
<proteinExistence type="predicted"/>
<dbReference type="AlphaFoldDB" id="A0A164F3Q5"/>
<evidence type="ECO:0000313" key="1">
    <source>
        <dbReference type="EMBL" id="KZR97397.1"/>
    </source>
</evidence>
<accession>A0A164F3Q5</accession>
<dbReference type="STRING" id="35525.A0A164F3Q5"/>
<organism evidence="1 2">
    <name type="scientific">Daphnia magna</name>
    <dbReference type="NCBI Taxonomy" id="35525"/>
    <lineage>
        <taxon>Eukaryota</taxon>
        <taxon>Metazoa</taxon>
        <taxon>Ecdysozoa</taxon>
        <taxon>Arthropoda</taxon>
        <taxon>Crustacea</taxon>
        <taxon>Branchiopoda</taxon>
        <taxon>Diplostraca</taxon>
        <taxon>Cladocera</taxon>
        <taxon>Anomopoda</taxon>
        <taxon>Daphniidae</taxon>
        <taxon>Daphnia</taxon>
    </lineage>
</organism>
<dbReference type="OrthoDB" id="6155329at2759"/>
<dbReference type="EMBL" id="LRGB01021631">
    <property type="protein sequence ID" value="KZR97397.1"/>
    <property type="molecule type" value="Genomic_DNA"/>
</dbReference>
<keyword evidence="2" id="KW-1185">Reference proteome</keyword>
<dbReference type="Proteomes" id="UP000076858">
    <property type="component" value="Unassembled WGS sequence"/>
</dbReference>
<evidence type="ECO:0000313" key="2">
    <source>
        <dbReference type="Proteomes" id="UP000076858"/>
    </source>
</evidence>
<sequence length="215" mass="24263">MPDSYGDLLVCILLDKLSAELRRILARQNAAVEWDLDTLRKSLLTEIEILEDSESTLIHPSSLKPPKNLNVMFTGATSSNKESKKRETPPVRKLYCPFCDGEHWPTDCTSVKTVEKRYEVAKTKRLCYNCLRKCHPAGTECPSSFRCRECHQPDHTSLHKPNTPRIIGTTILSWSLPTSVALTTTNAKKNEPFVFLETAIATAQSQIFKRSSNLL</sequence>
<gene>
    <name evidence="1" type="ORF">APZ42_007756</name>
</gene>